<dbReference type="Proteomes" id="UP000296049">
    <property type="component" value="Unassembled WGS sequence"/>
</dbReference>
<feature type="compositionally biased region" description="Polar residues" evidence="1">
    <location>
        <begin position="291"/>
        <end position="303"/>
    </location>
</feature>
<dbReference type="EMBL" id="KB742943">
    <property type="protein sequence ID" value="EOB02590.1"/>
    <property type="molecule type" value="Genomic_DNA"/>
</dbReference>
<sequence>MPLLGHQTNLIVVSKQLSEESNQLKQNKTLSVTKDKIKHLQTDLVIFPLDPDSEVEVKDAKKEAKSKRFTQGPPSRSARAHVRGAEPMVCSGPLGSAAGLQKLQPLVMATKTSAFLKENDCGQETNSTFGIASFTSKSSPTRGNRGLRISLMVVGKNENLCAFSTPIKQGTGGEERVCPSASLTLGRPPTSSHKHSMNSGHYSSQHWDFCLSSEKTVQEEASPCKNTSHLKTAARQPSYNMADLTQFEISLETTQKHSCCTLTEEKELHQLDKIQEKVLLSSVAADGVHSGKTQRGTVRTALQRTPIGPSLLRSQNAAKRVGSTSEQSNATPDARAGATEGPAGTSATTSGAALPLMPMLHKGVCTFLTQRGTPVPAPASAAFSLPVYLQNGKQDGEYSSPAKGTCTEHKLCPPLAMKTGNINIWKALKERPYPTLCVMKTGKYCHQAWLWKQSKLKRLTMEQKLSASRSSLQVCHETQKESFASLVL</sequence>
<evidence type="ECO:0000256" key="1">
    <source>
        <dbReference type="SAM" id="MobiDB-lite"/>
    </source>
</evidence>
<feature type="compositionally biased region" description="Low complexity" evidence="1">
    <location>
        <begin position="336"/>
        <end position="350"/>
    </location>
</feature>
<proteinExistence type="predicted"/>
<accession>R0LLN1</accession>
<keyword evidence="3" id="KW-1185">Reference proteome</keyword>
<feature type="region of interest" description="Disordered" evidence="1">
    <location>
        <begin position="59"/>
        <end position="82"/>
    </location>
</feature>
<evidence type="ECO:0000313" key="3">
    <source>
        <dbReference type="Proteomes" id="UP000296049"/>
    </source>
</evidence>
<organism evidence="2 3">
    <name type="scientific">Anas platyrhynchos</name>
    <name type="common">Mallard</name>
    <name type="synonym">Anas boschas</name>
    <dbReference type="NCBI Taxonomy" id="8839"/>
    <lineage>
        <taxon>Eukaryota</taxon>
        <taxon>Metazoa</taxon>
        <taxon>Chordata</taxon>
        <taxon>Craniata</taxon>
        <taxon>Vertebrata</taxon>
        <taxon>Euteleostomi</taxon>
        <taxon>Archelosauria</taxon>
        <taxon>Archosauria</taxon>
        <taxon>Dinosauria</taxon>
        <taxon>Saurischia</taxon>
        <taxon>Theropoda</taxon>
        <taxon>Coelurosauria</taxon>
        <taxon>Aves</taxon>
        <taxon>Neognathae</taxon>
        <taxon>Galloanserae</taxon>
        <taxon>Anseriformes</taxon>
        <taxon>Anatidae</taxon>
        <taxon>Anatinae</taxon>
        <taxon>Anas</taxon>
    </lineage>
</organism>
<dbReference type="AlphaFoldDB" id="R0LLN1"/>
<feature type="region of interest" description="Disordered" evidence="1">
    <location>
        <begin position="287"/>
        <end position="350"/>
    </location>
</feature>
<reference evidence="3" key="1">
    <citation type="journal article" date="2013" name="Nat. Genet.">
        <title>The duck genome and transcriptome provide insight into an avian influenza virus reservoir species.</title>
        <authorList>
            <person name="Huang Y."/>
            <person name="Li Y."/>
            <person name="Burt D.W."/>
            <person name="Chen H."/>
            <person name="Zhang Y."/>
            <person name="Qian W."/>
            <person name="Kim H."/>
            <person name="Gan S."/>
            <person name="Zhao Y."/>
            <person name="Li J."/>
            <person name="Yi K."/>
            <person name="Feng H."/>
            <person name="Zhu P."/>
            <person name="Li B."/>
            <person name="Liu Q."/>
            <person name="Fairley S."/>
            <person name="Magor K.E."/>
            <person name="Du Z."/>
            <person name="Hu X."/>
            <person name="Goodman L."/>
            <person name="Tafer H."/>
            <person name="Vignal A."/>
            <person name="Lee T."/>
            <person name="Kim K.W."/>
            <person name="Sheng Z."/>
            <person name="An Y."/>
            <person name="Searle S."/>
            <person name="Herrero J."/>
            <person name="Groenen M.A."/>
            <person name="Crooijmans R.P."/>
            <person name="Faraut T."/>
            <person name="Cai Q."/>
            <person name="Webster R.G."/>
            <person name="Aldridge J.R."/>
            <person name="Warren W.C."/>
            <person name="Bartschat S."/>
            <person name="Kehr S."/>
            <person name="Marz M."/>
            <person name="Stadler P.F."/>
            <person name="Smith J."/>
            <person name="Kraus R.H."/>
            <person name="Zhao Y."/>
            <person name="Ren L."/>
            <person name="Fei J."/>
            <person name="Morisson M."/>
            <person name="Kaiser P."/>
            <person name="Griffin D.K."/>
            <person name="Rao M."/>
            <person name="Pitel F."/>
            <person name="Wang J."/>
            <person name="Li N."/>
        </authorList>
    </citation>
    <scope>NUCLEOTIDE SEQUENCE [LARGE SCALE GENOMIC DNA]</scope>
</reference>
<gene>
    <name evidence="2" type="ORF">Anapl_09410</name>
</gene>
<protein>
    <submittedName>
        <fullName evidence="2">Uncharacterized protein</fullName>
    </submittedName>
</protein>
<name>R0LLN1_ANAPL</name>
<feature type="compositionally biased region" description="Polar residues" evidence="1">
    <location>
        <begin position="312"/>
        <end position="331"/>
    </location>
</feature>
<evidence type="ECO:0000313" key="2">
    <source>
        <dbReference type="EMBL" id="EOB02590.1"/>
    </source>
</evidence>